<dbReference type="SUPFAM" id="SSF50156">
    <property type="entry name" value="PDZ domain-like"/>
    <property type="match status" value="1"/>
</dbReference>
<keyword evidence="6" id="KW-1185">Reference proteome</keyword>
<accession>A0A3D9L567</accession>
<reference evidence="5 6" key="1">
    <citation type="submission" date="2018-07" db="EMBL/GenBank/DDBJ databases">
        <title>Genomic Encyclopedia of Type Strains, Phase IV (KMG-IV): sequencing the most valuable type-strain genomes for metagenomic binning, comparative biology and taxonomic classification.</title>
        <authorList>
            <person name="Goeker M."/>
        </authorList>
    </citation>
    <scope>NUCLEOTIDE SEQUENCE [LARGE SCALE GENOMIC DNA]</scope>
    <source>
        <strain evidence="5 6">DSM 4134</strain>
    </source>
</reference>
<name>A0A3D9L567_MARFU</name>
<dbReference type="Gene3D" id="2.40.70.10">
    <property type="entry name" value="Acid Proteases"/>
    <property type="match status" value="2"/>
</dbReference>
<dbReference type="AlphaFoldDB" id="A0A3D9L567"/>
<dbReference type="InterPro" id="IPR021109">
    <property type="entry name" value="Peptidase_aspartic_dom_sf"/>
</dbReference>
<feature type="domain" description="PDZ" evidence="3">
    <location>
        <begin position="313"/>
        <end position="389"/>
    </location>
</feature>
<protein>
    <submittedName>
        <fullName evidence="5">Aspartyl protease</fullName>
    </submittedName>
</protein>
<gene>
    <name evidence="5" type="ORF">C7460_10517</name>
</gene>
<evidence type="ECO:0000313" key="6">
    <source>
        <dbReference type="Proteomes" id="UP000256779"/>
    </source>
</evidence>
<evidence type="ECO:0000256" key="1">
    <source>
        <dbReference type="ARBA" id="ARBA00022801"/>
    </source>
</evidence>
<proteinExistence type="predicted"/>
<keyword evidence="2" id="KW-0732">Signal</keyword>
<dbReference type="Pfam" id="PF17820">
    <property type="entry name" value="PDZ_6"/>
    <property type="match status" value="1"/>
</dbReference>
<dbReference type="Pfam" id="PF13650">
    <property type="entry name" value="Asp_protease_2"/>
    <property type="match status" value="1"/>
</dbReference>
<dbReference type="Gene3D" id="2.30.42.10">
    <property type="match status" value="1"/>
</dbReference>
<dbReference type="SMART" id="SM00228">
    <property type="entry name" value="PDZ"/>
    <property type="match status" value="1"/>
</dbReference>
<dbReference type="Proteomes" id="UP000256779">
    <property type="component" value="Unassembled WGS sequence"/>
</dbReference>
<dbReference type="SUPFAM" id="SSF50630">
    <property type="entry name" value="Acid proteases"/>
    <property type="match status" value="1"/>
</dbReference>
<dbReference type="OrthoDB" id="3521766at2"/>
<feature type="chain" id="PRO_5017632246" evidence="2">
    <location>
        <begin position="28"/>
        <end position="416"/>
    </location>
</feature>
<dbReference type="RefSeq" id="WP_115867404.1">
    <property type="nucleotide sequence ID" value="NZ_QREG01000005.1"/>
</dbReference>
<dbReference type="GO" id="GO:0004190">
    <property type="term" value="F:aspartic-type endopeptidase activity"/>
    <property type="evidence" value="ECO:0007669"/>
    <property type="project" value="InterPro"/>
</dbReference>
<dbReference type="InterPro" id="IPR001995">
    <property type="entry name" value="Peptidase_A2_cat"/>
</dbReference>
<evidence type="ECO:0000259" key="4">
    <source>
        <dbReference type="PROSITE" id="PS50175"/>
    </source>
</evidence>
<keyword evidence="1" id="KW-0378">Hydrolase</keyword>
<feature type="domain" description="Peptidase A2" evidence="4">
    <location>
        <begin position="65"/>
        <end position="80"/>
    </location>
</feature>
<dbReference type="InterPro" id="IPR001478">
    <property type="entry name" value="PDZ"/>
</dbReference>
<organism evidence="5 6">
    <name type="scientific">Marinoscillum furvescens DSM 4134</name>
    <dbReference type="NCBI Taxonomy" id="1122208"/>
    <lineage>
        <taxon>Bacteria</taxon>
        <taxon>Pseudomonadati</taxon>
        <taxon>Bacteroidota</taxon>
        <taxon>Cytophagia</taxon>
        <taxon>Cytophagales</taxon>
        <taxon>Reichenbachiellaceae</taxon>
        <taxon>Marinoscillum</taxon>
    </lineage>
</organism>
<dbReference type="EMBL" id="QREG01000005">
    <property type="protein sequence ID" value="REE00396.1"/>
    <property type="molecule type" value="Genomic_DNA"/>
</dbReference>
<dbReference type="GO" id="GO:0006508">
    <property type="term" value="P:proteolysis"/>
    <property type="evidence" value="ECO:0007669"/>
    <property type="project" value="UniProtKB-KW"/>
</dbReference>
<dbReference type="InterPro" id="IPR036034">
    <property type="entry name" value="PDZ_sf"/>
</dbReference>
<dbReference type="InterPro" id="IPR041489">
    <property type="entry name" value="PDZ_6"/>
</dbReference>
<comment type="caution">
    <text evidence="5">The sequence shown here is derived from an EMBL/GenBank/DDBJ whole genome shotgun (WGS) entry which is preliminary data.</text>
</comment>
<sequence>MLKKFRWYWLICWGTVLSLALSYTAHAQGSIGFVLPPDRKMVEVPFEEYSNLIVVPVTINNFLTLKFILDTGAESAILTEKLFGDILGLQYVRDITIQAPGVQDSLQAYVATGLHLALPGGIQGRSINMLVLKHDYLELNKNLGEEIYGILGYDLFNRFVVNVDYDDKVIRFYRPEHYKPKRSAQEIPLEVTNTKPFVQMTVSQKDRTDSVKLMVDTGASHALLLDVRNMNDIAFPEKLLTSRLGQGLGGEIPGFLGRMSECSIGGYEFDEVLSSIPIDGAYIKAIKRGSRHGTIGGDLLTRFNVTFDYPNQKLYLKRSNRFHDEFDFDMSGITLGAVGKKLDSLVVRRIQDETPAADAGILPGDVVLKVNGLNLRNATMGEITDLLRKKDGFKVRIVIWREGKKEKKVFRLRRMI</sequence>
<evidence type="ECO:0000313" key="5">
    <source>
        <dbReference type="EMBL" id="REE00396.1"/>
    </source>
</evidence>
<evidence type="ECO:0000256" key="2">
    <source>
        <dbReference type="SAM" id="SignalP"/>
    </source>
</evidence>
<feature type="signal peptide" evidence="2">
    <location>
        <begin position="1"/>
        <end position="27"/>
    </location>
</feature>
<evidence type="ECO:0000259" key="3">
    <source>
        <dbReference type="PROSITE" id="PS50106"/>
    </source>
</evidence>
<dbReference type="PROSITE" id="PS50106">
    <property type="entry name" value="PDZ"/>
    <property type="match status" value="1"/>
</dbReference>
<keyword evidence="5" id="KW-0645">Protease</keyword>
<dbReference type="PROSITE" id="PS50175">
    <property type="entry name" value="ASP_PROT_RETROV"/>
    <property type="match status" value="1"/>
</dbReference>